<dbReference type="InterPro" id="IPR003439">
    <property type="entry name" value="ABC_transporter-like_ATP-bd"/>
</dbReference>
<dbReference type="InterPro" id="IPR003593">
    <property type="entry name" value="AAA+_ATPase"/>
</dbReference>
<evidence type="ECO:0000256" key="2">
    <source>
        <dbReference type="ARBA" id="ARBA00022741"/>
    </source>
</evidence>
<dbReference type="GO" id="GO:0016887">
    <property type="term" value="F:ATP hydrolysis activity"/>
    <property type="evidence" value="ECO:0007669"/>
    <property type="project" value="InterPro"/>
</dbReference>
<name>A0A1H4EE29_9RHOB</name>
<dbReference type="CDD" id="cd03219">
    <property type="entry name" value="ABC_Mj1267_LivG_branched"/>
    <property type="match status" value="1"/>
</dbReference>
<dbReference type="SMART" id="SM00382">
    <property type="entry name" value="AAA"/>
    <property type="match status" value="1"/>
</dbReference>
<dbReference type="FunFam" id="3.40.50.300:FF:000421">
    <property type="entry name" value="Branched-chain amino acid ABC transporter ATP-binding protein"/>
    <property type="match status" value="1"/>
</dbReference>
<evidence type="ECO:0000259" key="4">
    <source>
        <dbReference type="PROSITE" id="PS50893"/>
    </source>
</evidence>
<proteinExistence type="predicted"/>
<dbReference type="InterPro" id="IPR032823">
    <property type="entry name" value="BCA_ABC_TP_C"/>
</dbReference>
<dbReference type="PANTHER" id="PTHR45772:SF9">
    <property type="entry name" value="CONSERVED COMPONENT OF ABC TRANSPORTER FOR NATURAL AMINO ACIDS"/>
    <property type="match status" value="1"/>
</dbReference>
<dbReference type="Pfam" id="PF12399">
    <property type="entry name" value="BCA_ABC_TP_C"/>
    <property type="match status" value="1"/>
</dbReference>
<evidence type="ECO:0000256" key="3">
    <source>
        <dbReference type="ARBA" id="ARBA00022840"/>
    </source>
</evidence>
<dbReference type="SUPFAM" id="SSF52540">
    <property type="entry name" value="P-loop containing nucleoside triphosphate hydrolases"/>
    <property type="match status" value="1"/>
</dbReference>
<keyword evidence="6" id="KW-1185">Reference proteome</keyword>
<dbReference type="Pfam" id="PF00005">
    <property type="entry name" value="ABC_tran"/>
    <property type="match status" value="1"/>
</dbReference>
<dbReference type="InterPro" id="IPR051120">
    <property type="entry name" value="ABC_AA/LPS_Transport"/>
</dbReference>
<dbReference type="Gene3D" id="3.40.50.300">
    <property type="entry name" value="P-loop containing nucleotide triphosphate hydrolases"/>
    <property type="match status" value="1"/>
</dbReference>
<organism evidence="5 6">
    <name type="scientific">Rubrimonas cliftonensis</name>
    <dbReference type="NCBI Taxonomy" id="89524"/>
    <lineage>
        <taxon>Bacteria</taxon>
        <taxon>Pseudomonadati</taxon>
        <taxon>Pseudomonadota</taxon>
        <taxon>Alphaproteobacteria</taxon>
        <taxon>Rhodobacterales</taxon>
        <taxon>Paracoccaceae</taxon>
        <taxon>Rubrimonas</taxon>
    </lineage>
</organism>
<evidence type="ECO:0000256" key="1">
    <source>
        <dbReference type="ARBA" id="ARBA00022448"/>
    </source>
</evidence>
<dbReference type="STRING" id="89524.SAMN05444370_11373"/>
<dbReference type="Proteomes" id="UP000198703">
    <property type="component" value="Unassembled WGS sequence"/>
</dbReference>
<evidence type="ECO:0000313" key="5">
    <source>
        <dbReference type="EMBL" id="SEA83216.1"/>
    </source>
</evidence>
<dbReference type="InterPro" id="IPR027417">
    <property type="entry name" value="P-loop_NTPase"/>
</dbReference>
<dbReference type="PROSITE" id="PS00211">
    <property type="entry name" value="ABC_TRANSPORTER_1"/>
    <property type="match status" value="1"/>
</dbReference>
<keyword evidence="3 5" id="KW-0067">ATP-binding</keyword>
<keyword evidence="1" id="KW-0813">Transport</keyword>
<dbReference type="PROSITE" id="PS50893">
    <property type="entry name" value="ABC_TRANSPORTER_2"/>
    <property type="match status" value="1"/>
</dbReference>
<keyword evidence="2" id="KW-0547">Nucleotide-binding</keyword>
<sequence length="277" mass="29668">MTSGRLRGWGRGDGRVCAVMLELEAITMRFGGLTAVDGCGFSVEAGSITGLIGPNGAGKTTLFNVIAGALRPTAGAVRFLGEAITRLSPDARYRRGLVRTFQIPHEFHRLSARENLMLAASGQSGESLAANWLRWGAVRAEEAGLRGRADAVLDSLNLGHVADLPAGGLSGGQKKLLEIGRTMMSDARLVLLDEPAAGVNRTLLRDIEATIRRLNREHGYTFLLIEHDMGMIERLCGHVVCMAEGRLLIEGGFAAVRNDPRVLEAYLGERVPVGVDA</sequence>
<dbReference type="EMBL" id="FNQM01000013">
    <property type="protein sequence ID" value="SEA83216.1"/>
    <property type="molecule type" value="Genomic_DNA"/>
</dbReference>
<dbReference type="GO" id="GO:0005524">
    <property type="term" value="F:ATP binding"/>
    <property type="evidence" value="ECO:0007669"/>
    <property type="project" value="UniProtKB-KW"/>
</dbReference>
<evidence type="ECO:0000313" key="6">
    <source>
        <dbReference type="Proteomes" id="UP000198703"/>
    </source>
</evidence>
<accession>A0A1H4EE29</accession>
<dbReference type="InterPro" id="IPR017871">
    <property type="entry name" value="ABC_transporter-like_CS"/>
</dbReference>
<dbReference type="PANTHER" id="PTHR45772">
    <property type="entry name" value="CONSERVED COMPONENT OF ABC TRANSPORTER FOR NATURAL AMINO ACIDS-RELATED"/>
    <property type="match status" value="1"/>
</dbReference>
<dbReference type="AlphaFoldDB" id="A0A1H4EE29"/>
<feature type="domain" description="ABC transporter" evidence="4">
    <location>
        <begin position="21"/>
        <end position="269"/>
    </location>
</feature>
<protein>
    <submittedName>
        <fullName evidence="5">Amino acid/amide ABC transporter ATP-binding protein 1, HAAT family</fullName>
    </submittedName>
</protein>
<reference evidence="5 6" key="1">
    <citation type="submission" date="2016-10" db="EMBL/GenBank/DDBJ databases">
        <authorList>
            <person name="de Groot N.N."/>
        </authorList>
    </citation>
    <scope>NUCLEOTIDE SEQUENCE [LARGE SCALE GENOMIC DNA]</scope>
    <source>
        <strain evidence="5 6">DSM 15345</strain>
    </source>
</reference>
<gene>
    <name evidence="5" type="ORF">SAMN05444370_11373</name>
</gene>
<dbReference type="GO" id="GO:0005886">
    <property type="term" value="C:plasma membrane"/>
    <property type="evidence" value="ECO:0007669"/>
    <property type="project" value="TreeGrafter"/>
</dbReference>